<proteinExistence type="predicted"/>
<dbReference type="EMBL" id="JBHLWQ010000153">
    <property type="protein sequence ID" value="MFC0201886.1"/>
    <property type="molecule type" value="Genomic_DNA"/>
</dbReference>
<reference evidence="1 2" key="1">
    <citation type="submission" date="2024-09" db="EMBL/GenBank/DDBJ databases">
        <authorList>
            <person name="Sun Q."/>
            <person name="Mori K."/>
        </authorList>
    </citation>
    <scope>NUCLEOTIDE SEQUENCE [LARGE SCALE GENOMIC DNA]</scope>
    <source>
        <strain evidence="1 2">CCM 7904</strain>
    </source>
</reference>
<organism evidence="1 2">
    <name type="scientific">Paracoccus rhizosphaerae</name>
    <dbReference type="NCBI Taxonomy" id="1133347"/>
    <lineage>
        <taxon>Bacteria</taxon>
        <taxon>Pseudomonadati</taxon>
        <taxon>Pseudomonadota</taxon>
        <taxon>Alphaproteobacteria</taxon>
        <taxon>Rhodobacterales</taxon>
        <taxon>Paracoccaceae</taxon>
        <taxon>Paracoccus</taxon>
    </lineage>
</organism>
<evidence type="ECO:0000313" key="2">
    <source>
        <dbReference type="Proteomes" id="UP001589795"/>
    </source>
</evidence>
<accession>A0ABV6CMB7</accession>
<dbReference type="RefSeq" id="WP_265507808.1">
    <property type="nucleotide sequence ID" value="NZ_JAOTBE010000043.1"/>
</dbReference>
<sequence>MNWGKFAAASLLLAAVAAGGGMWYAQEYGYYDRIDPTGAAISVTTPAGEQPLTLTDFEGIDADSSPLRWRACARAEVPADAQPFDGATPLIGPRWFDCFDAAEIGADLESGAARAVLSQAEIHPDVDRVLAVYPDGRVFGWHQYNDKTPERGVMD</sequence>
<evidence type="ECO:0000313" key="1">
    <source>
        <dbReference type="EMBL" id="MFC0201886.1"/>
    </source>
</evidence>
<protein>
    <submittedName>
        <fullName evidence="1">DUF6446 family protein</fullName>
    </submittedName>
</protein>
<keyword evidence="2" id="KW-1185">Reference proteome</keyword>
<name>A0ABV6CMB7_9RHOB</name>
<gene>
    <name evidence="1" type="ORF">ACFFIZ_16610</name>
</gene>
<dbReference type="Proteomes" id="UP001589795">
    <property type="component" value="Unassembled WGS sequence"/>
</dbReference>
<comment type="caution">
    <text evidence="1">The sequence shown here is derived from an EMBL/GenBank/DDBJ whole genome shotgun (WGS) entry which is preliminary data.</text>
</comment>
<dbReference type="Pfam" id="PF20044">
    <property type="entry name" value="DUF6446"/>
    <property type="match status" value="1"/>
</dbReference>
<dbReference type="InterPro" id="IPR045616">
    <property type="entry name" value="DUF6446"/>
</dbReference>